<dbReference type="EMBL" id="KQ981606">
    <property type="protein sequence ID" value="KYN39610.1"/>
    <property type="molecule type" value="Genomic_DNA"/>
</dbReference>
<dbReference type="PANTHER" id="PTHR13136:SF16">
    <property type="entry name" value="KAT8 REGULATORY NSL COMPLEX SUBUNIT 3"/>
    <property type="match status" value="1"/>
</dbReference>
<name>A0A195FFY9_9HYME</name>
<dbReference type="SUPFAM" id="SSF53474">
    <property type="entry name" value="alpha/beta-Hydrolases"/>
    <property type="match status" value="1"/>
</dbReference>
<dbReference type="GO" id="GO:0045944">
    <property type="term" value="P:positive regulation of transcription by RNA polymerase II"/>
    <property type="evidence" value="ECO:0007669"/>
    <property type="project" value="TreeGrafter"/>
</dbReference>
<feature type="region of interest" description="Disordered" evidence="1">
    <location>
        <begin position="500"/>
        <end position="541"/>
    </location>
</feature>
<feature type="domain" description="KANL3/Tex30 alpha/beta hydrolase-like" evidence="2">
    <location>
        <begin position="341"/>
        <end position="461"/>
    </location>
</feature>
<reference evidence="4 5" key="1">
    <citation type="submission" date="2016-03" db="EMBL/GenBank/DDBJ databases">
        <title>Trachymyrmex septentrionalis WGS genome.</title>
        <authorList>
            <person name="Nygaard S."/>
            <person name="Hu H."/>
            <person name="Boomsma J."/>
            <person name="Zhang G."/>
        </authorList>
    </citation>
    <scope>NUCLEOTIDE SEQUENCE [LARGE SCALE GENOMIC DNA]</scope>
    <source>
        <strain evidence="4">Tsep2-gDNA-1</strain>
        <tissue evidence="4">Whole body</tissue>
    </source>
</reference>
<evidence type="ECO:0000259" key="3">
    <source>
        <dbReference type="Pfam" id="PF23154"/>
    </source>
</evidence>
<dbReference type="Gene3D" id="3.40.50.1820">
    <property type="entry name" value="alpha/beta hydrolase"/>
    <property type="match status" value="1"/>
</dbReference>
<dbReference type="PANTHER" id="PTHR13136">
    <property type="entry name" value="TESTIS DEVELOPMENT PROTEIN PRTD"/>
    <property type="match status" value="1"/>
</dbReference>
<proteinExistence type="predicted"/>
<gene>
    <name evidence="4" type="ORF">ALC56_06104</name>
</gene>
<feature type="region of interest" description="Disordered" evidence="1">
    <location>
        <begin position="572"/>
        <end position="591"/>
    </location>
</feature>
<evidence type="ECO:0008006" key="6">
    <source>
        <dbReference type="Google" id="ProtNLM"/>
    </source>
</evidence>
<organism evidence="4 5">
    <name type="scientific">Trachymyrmex septentrionalis</name>
    <dbReference type="NCBI Taxonomy" id="34720"/>
    <lineage>
        <taxon>Eukaryota</taxon>
        <taxon>Metazoa</taxon>
        <taxon>Ecdysozoa</taxon>
        <taxon>Arthropoda</taxon>
        <taxon>Hexapoda</taxon>
        <taxon>Insecta</taxon>
        <taxon>Pterygota</taxon>
        <taxon>Neoptera</taxon>
        <taxon>Endopterygota</taxon>
        <taxon>Hymenoptera</taxon>
        <taxon>Apocrita</taxon>
        <taxon>Aculeata</taxon>
        <taxon>Formicoidea</taxon>
        <taxon>Formicidae</taxon>
        <taxon>Myrmicinae</taxon>
        <taxon>Trachymyrmex</taxon>
    </lineage>
</organism>
<protein>
    <recommendedName>
        <fullName evidence="6">KAT8 regulatory NSL complex subunit 3</fullName>
    </recommendedName>
</protein>
<feature type="domain" description="KANSL3 helical" evidence="3">
    <location>
        <begin position="128"/>
        <end position="247"/>
    </location>
</feature>
<feature type="compositionally biased region" description="Polar residues" evidence="1">
    <location>
        <begin position="1146"/>
        <end position="1157"/>
    </location>
</feature>
<dbReference type="InterPro" id="IPR029058">
    <property type="entry name" value="AB_hydrolase_fold"/>
</dbReference>
<sequence>STMLTSMPMAPSTSVNSSGLPSPTTDTFDDVSNKLTAYLHQLAGTYEMDSDVIFKDHCYARPWNWKPENAYVKPIKKLFFSKNIASDKHRKDEEIDVENIDSEPLPLPFDLSRVRHMMDEFERLANFARPKEEEEEDWEDKIEKTLWSPTQNRIFTKITRILSSERLARLAKANSATEPIFRRTSVDIAARRFRETLAGSTGWDWRLAQWLHNLLFEHLPKEYLAIYLDILQALRLKIPQLIDKMIAVQPNINSKGGSITWETLGSLLKRSWDPIAQNLNGNRLKKLPGNPILIIVPSGIASAVSSRQHKWITQLGSLGMIATVHTHIGLAVNRMTMMVCMDQLVQATRAKIHDVRSDCPGRPIILVGFNAGAALACQVAQMEHITAVICIGFPFTTVEGKRGTPDDVLMDIRCPVMFIIGQNATLVRPDDLEELREKMLVETSLVVVGTADDYLRISTSKKILEGITQSMVDRCVLDEIGDFIGSILLQPHPLPLRPAIATNYDNKNKKDSHKRRNSTSSSVESEPNSPTVKKSRPNTPVSSALSIATNMASSSISKTGTFSTQANLVQISGQHTNHTSTVKRKRPTNNQRNQFSELKSSKLPAQTNVNSENGITLNIGTLASLAPVGPIRLAPTAVSQITTVSSKTSNASKSSAAAVKVPKIISNPLQNVSKMKTIVSSNKSYSNMISNSYRQVSTPDKSGDAKLVNVFTTGNQVRVNTASAAGNSKLTATSGTLSNLLQSGKNPLAITSGASAARTSSASSILLTTTNSSTNTITSSTSSPSKVIEEMGVSSESHLLDVSKSAHLPRQGPVSNSTDNSHNTSCGNIVIVENSLHNRSAPSSMIVPFNSQSSGFLPLSNKLKISQKSMKTMPKITVNTTNLQKLQKGKSQSIQKRNIANDIDDDLGNILDIPIIFAKDDDNLSNINKMPVVTQATLAKESQERPKLNSTTKVVLISNKQDKLQQMPNKLGATSTQAVICPNMPMQNLNQLILQTRSQNSNISAKSRVGMPLENRLVQPTVKYTKIILAKRNSQPAQQNEKDEQMIMTKKIIEDINAPKILTFEKNEHRFVQAQSSTHLPASTTNYDDHNIDNLIEIEDAIKKNIIERKYIPTPAIDETPSVTLDDDCNIFNKTKPDENEHDSKQSVFGNVGELQT</sequence>
<keyword evidence="5" id="KW-1185">Reference proteome</keyword>
<evidence type="ECO:0000259" key="2">
    <source>
        <dbReference type="Pfam" id="PF20408"/>
    </source>
</evidence>
<dbReference type="GO" id="GO:0044545">
    <property type="term" value="C:NSL complex"/>
    <property type="evidence" value="ECO:0007669"/>
    <property type="project" value="TreeGrafter"/>
</dbReference>
<feature type="compositionally biased region" description="Basic and acidic residues" evidence="1">
    <location>
        <begin position="1135"/>
        <end position="1145"/>
    </location>
</feature>
<dbReference type="STRING" id="34720.A0A195FFY9"/>
<dbReference type="AlphaFoldDB" id="A0A195FFY9"/>
<accession>A0A195FFY9</accession>
<feature type="compositionally biased region" description="Low complexity" evidence="1">
    <location>
        <begin position="518"/>
        <end position="532"/>
    </location>
</feature>
<dbReference type="InterPro" id="IPR056519">
    <property type="entry name" value="KANSL3_1st"/>
</dbReference>
<feature type="non-terminal residue" evidence="4">
    <location>
        <position position="1"/>
    </location>
</feature>
<dbReference type="Pfam" id="PF23154">
    <property type="entry name" value="KANSL3_1st"/>
    <property type="match status" value="1"/>
</dbReference>
<dbReference type="Proteomes" id="UP000078541">
    <property type="component" value="Unassembled WGS sequence"/>
</dbReference>
<evidence type="ECO:0000256" key="1">
    <source>
        <dbReference type="SAM" id="MobiDB-lite"/>
    </source>
</evidence>
<dbReference type="InterPro" id="IPR026555">
    <property type="entry name" value="NSL3/Tex30"/>
</dbReference>
<dbReference type="InterPro" id="IPR046879">
    <property type="entry name" value="KANL3/Tex30_Abhydrolase"/>
</dbReference>
<feature type="region of interest" description="Disordered" evidence="1">
    <location>
        <begin position="1134"/>
        <end position="1157"/>
    </location>
</feature>
<feature type="region of interest" description="Disordered" evidence="1">
    <location>
        <begin position="1"/>
        <end position="26"/>
    </location>
</feature>
<evidence type="ECO:0000313" key="4">
    <source>
        <dbReference type="EMBL" id="KYN39610.1"/>
    </source>
</evidence>
<evidence type="ECO:0000313" key="5">
    <source>
        <dbReference type="Proteomes" id="UP000078541"/>
    </source>
</evidence>
<dbReference type="Pfam" id="PF20408">
    <property type="entry name" value="Abhydrolase_11"/>
    <property type="match status" value="1"/>
</dbReference>